<proteinExistence type="predicted"/>
<gene>
    <name evidence="1" type="ORF">R3P38DRAFT_2879149</name>
</gene>
<accession>A0AAW0CZ29</accession>
<protein>
    <submittedName>
        <fullName evidence="1">Uncharacterized protein</fullName>
    </submittedName>
</protein>
<dbReference type="Proteomes" id="UP001362999">
    <property type="component" value="Unassembled WGS sequence"/>
</dbReference>
<name>A0AAW0CZ29_9AGAR</name>
<keyword evidence="2" id="KW-1185">Reference proteome</keyword>
<evidence type="ECO:0000313" key="1">
    <source>
        <dbReference type="EMBL" id="KAK7044503.1"/>
    </source>
</evidence>
<sequence length="226" mass="25868">MRVNALDPLLIWRHLLGPPSCLLPRRTTYRPFWNLSLHVPARVRILQVLKVIPRVISHSNLCAKQVRRRPINRWRPTQTFGRRKYYLRNFFFVSALDCSIPGRCRKHLPRRFALMAVANAGRFKYAPHRLSECSRTNDRSSEISHPKLSPSSVKPVKLKVRPAPPWATGDTATYPYATFDMQFEFLPRLMVRIKLGFRAVHQRAGHLRVGGAPYGPTGRNGLGVGG</sequence>
<dbReference type="EMBL" id="JAWWNJ010000011">
    <property type="protein sequence ID" value="KAK7044503.1"/>
    <property type="molecule type" value="Genomic_DNA"/>
</dbReference>
<reference evidence="1 2" key="1">
    <citation type="journal article" date="2024" name="J Genomics">
        <title>Draft genome sequencing and assembly of Favolaschia claudopus CIRM-BRFM 2984 isolated from oak limbs.</title>
        <authorList>
            <person name="Navarro D."/>
            <person name="Drula E."/>
            <person name="Chaduli D."/>
            <person name="Cazenave R."/>
            <person name="Ahrendt S."/>
            <person name="Wang J."/>
            <person name="Lipzen A."/>
            <person name="Daum C."/>
            <person name="Barry K."/>
            <person name="Grigoriev I.V."/>
            <person name="Favel A."/>
            <person name="Rosso M.N."/>
            <person name="Martin F."/>
        </authorList>
    </citation>
    <scope>NUCLEOTIDE SEQUENCE [LARGE SCALE GENOMIC DNA]</scope>
    <source>
        <strain evidence="1 2">CIRM-BRFM 2984</strain>
    </source>
</reference>
<evidence type="ECO:0000313" key="2">
    <source>
        <dbReference type="Proteomes" id="UP001362999"/>
    </source>
</evidence>
<dbReference type="AlphaFoldDB" id="A0AAW0CZ29"/>
<comment type="caution">
    <text evidence="1">The sequence shown here is derived from an EMBL/GenBank/DDBJ whole genome shotgun (WGS) entry which is preliminary data.</text>
</comment>
<organism evidence="1 2">
    <name type="scientific">Favolaschia claudopus</name>
    <dbReference type="NCBI Taxonomy" id="2862362"/>
    <lineage>
        <taxon>Eukaryota</taxon>
        <taxon>Fungi</taxon>
        <taxon>Dikarya</taxon>
        <taxon>Basidiomycota</taxon>
        <taxon>Agaricomycotina</taxon>
        <taxon>Agaricomycetes</taxon>
        <taxon>Agaricomycetidae</taxon>
        <taxon>Agaricales</taxon>
        <taxon>Marasmiineae</taxon>
        <taxon>Mycenaceae</taxon>
        <taxon>Favolaschia</taxon>
    </lineage>
</organism>